<gene>
    <name evidence="1" type="ORF">NCTC11535_01507</name>
</gene>
<evidence type="ECO:0000313" key="2">
    <source>
        <dbReference type="Proteomes" id="UP000250006"/>
    </source>
</evidence>
<accession>A0ABY1VQ67</accession>
<evidence type="ECO:0000313" key="1">
    <source>
        <dbReference type="EMBL" id="SPT53822.1"/>
    </source>
</evidence>
<name>A0ABY1VQ67_9ACTO</name>
<keyword evidence="2" id="KW-1185">Reference proteome</keyword>
<proteinExistence type="predicted"/>
<organism evidence="1 2">
    <name type="scientific">Actinomyces bovis</name>
    <dbReference type="NCBI Taxonomy" id="1658"/>
    <lineage>
        <taxon>Bacteria</taxon>
        <taxon>Bacillati</taxon>
        <taxon>Actinomycetota</taxon>
        <taxon>Actinomycetes</taxon>
        <taxon>Actinomycetales</taxon>
        <taxon>Actinomycetaceae</taxon>
        <taxon>Actinomyces</taxon>
    </lineage>
</organism>
<dbReference type="EMBL" id="UAPQ01000008">
    <property type="protein sequence ID" value="SPT53822.1"/>
    <property type="molecule type" value="Genomic_DNA"/>
</dbReference>
<reference evidence="1 2" key="1">
    <citation type="submission" date="2018-06" db="EMBL/GenBank/DDBJ databases">
        <authorList>
            <consortium name="Pathogen Informatics"/>
            <person name="Doyle S."/>
        </authorList>
    </citation>
    <scope>NUCLEOTIDE SEQUENCE [LARGE SCALE GENOMIC DNA]</scope>
    <source>
        <strain evidence="1 2">NCTC11535</strain>
    </source>
</reference>
<dbReference type="InterPro" id="IPR010985">
    <property type="entry name" value="Ribbon_hlx_hlx"/>
</dbReference>
<dbReference type="SUPFAM" id="SSF47598">
    <property type="entry name" value="Ribbon-helix-helix"/>
    <property type="match status" value="1"/>
</dbReference>
<dbReference type="Proteomes" id="UP000250006">
    <property type="component" value="Unassembled WGS sequence"/>
</dbReference>
<sequence length="99" mass="11405">MTRASITKTYIRFIAYRVIPWHNKLMYMSDLCLAVPMEDGNKKEKRVSVSISLTDSERDELRGCAEKYGLSLSAFLRLAAKEYVDNHTGVRTDNKNQED</sequence>
<protein>
    <submittedName>
        <fullName evidence="1">Ribbon-helix-helix protein, copG family</fullName>
    </submittedName>
</protein>
<comment type="caution">
    <text evidence="1">The sequence shown here is derived from an EMBL/GenBank/DDBJ whole genome shotgun (WGS) entry which is preliminary data.</text>
</comment>